<evidence type="ECO:0000259" key="1">
    <source>
        <dbReference type="PROSITE" id="PS51186"/>
    </source>
</evidence>
<organism evidence="2 3">
    <name type="scientific">Tersicoccus solisilvae</name>
    <dbReference type="NCBI Taxonomy" id="1882339"/>
    <lineage>
        <taxon>Bacteria</taxon>
        <taxon>Bacillati</taxon>
        <taxon>Actinomycetota</taxon>
        <taxon>Actinomycetes</taxon>
        <taxon>Micrococcales</taxon>
        <taxon>Micrococcaceae</taxon>
        <taxon>Tersicoccus</taxon>
    </lineage>
</organism>
<dbReference type="RefSeq" id="WP_188667857.1">
    <property type="nucleotide sequence ID" value="NZ_BMJI01000008.1"/>
</dbReference>
<evidence type="ECO:0000313" key="3">
    <source>
        <dbReference type="Proteomes" id="UP000597761"/>
    </source>
</evidence>
<protein>
    <recommendedName>
        <fullName evidence="1">N-acetyltransferase domain-containing protein</fullName>
    </recommendedName>
</protein>
<dbReference type="Pfam" id="PF13508">
    <property type="entry name" value="Acetyltransf_7"/>
    <property type="match status" value="1"/>
</dbReference>
<name>A0ABQ1P304_9MICC</name>
<dbReference type="Proteomes" id="UP000597761">
    <property type="component" value="Unassembled WGS sequence"/>
</dbReference>
<dbReference type="SUPFAM" id="SSF55729">
    <property type="entry name" value="Acyl-CoA N-acyltransferases (Nat)"/>
    <property type="match status" value="1"/>
</dbReference>
<dbReference type="InterPro" id="IPR000182">
    <property type="entry name" value="GNAT_dom"/>
</dbReference>
<dbReference type="PROSITE" id="PS51186">
    <property type="entry name" value="GNAT"/>
    <property type="match status" value="1"/>
</dbReference>
<accession>A0ABQ1P304</accession>
<dbReference type="PANTHER" id="PTHR43072">
    <property type="entry name" value="N-ACETYLTRANSFERASE"/>
    <property type="match status" value="1"/>
</dbReference>
<feature type="domain" description="N-acetyltransferase" evidence="1">
    <location>
        <begin position="5"/>
        <end position="162"/>
    </location>
</feature>
<evidence type="ECO:0000313" key="2">
    <source>
        <dbReference type="EMBL" id="GGC90161.1"/>
    </source>
</evidence>
<keyword evidence="3" id="KW-1185">Reference proteome</keyword>
<dbReference type="InterPro" id="IPR016181">
    <property type="entry name" value="Acyl_CoA_acyltransferase"/>
</dbReference>
<dbReference type="Gene3D" id="3.40.630.30">
    <property type="match status" value="1"/>
</dbReference>
<dbReference type="CDD" id="cd04301">
    <property type="entry name" value="NAT_SF"/>
    <property type="match status" value="1"/>
</dbReference>
<gene>
    <name evidence="2" type="ORF">GCM10011512_16370</name>
</gene>
<comment type="caution">
    <text evidence="2">The sequence shown here is derived from an EMBL/GenBank/DDBJ whole genome shotgun (WGS) entry which is preliminary data.</text>
</comment>
<sequence>MADGPHIFHPESRHVPELSELLTGWKPGKTASFGPQTPNLPATVAEVDGRLVGFLTGHHRFRDWNALVDFHHLAGTDGSWLAELFVHPAHRRTGIGRALVRHFIGASVAAGCSMVVVRPDQTDSAEEQAARQAFFIDLGFTPLRLDPGIRFLPDWLMGRPNDLG</sequence>
<proteinExistence type="predicted"/>
<dbReference type="EMBL" id="BMJI01000008">
    <property type="protein sequence ID" value="GGC90161.1"/>
    <property type="molecule type" value="Genomic_DNA"/>
</dbReference>
<reference evidence="3" key="1">
    <citation type="journal article" date="2019" name="Int. J. Syst. Evol. Microbiol.">
        <title>The Global Catalogue of Microorganisms (GCM) 10K type strain sequencing project: providing services to taxonomists for standard genome sequencing and annotation.</title>
        <authorList>
            <consortium name="The Broad Institute Genomics Platform"/>
            <consortium name="The Broad Institute Genome Sequencing Center for Infectious Disease"/>
            <person name="Wu L."/>
            <person name="Ma J."/>
        </authorList>
    </citation>
    <scope>NUCLEOTIDE SEQUENCE [LARGE SCALE GENOMIC DNA]</scope>
    <source>
        <strain evidence="3">CGMCC 1.15480</strain>
    </source>
</reference>